<dbReference type="InterPro" id="IPR029057">
    <property type="entry name" value="PRTase-like"/>
</dbReference>
<accession>A0A1H6MS49</accession>
<dbReference type="PANTHER" id="PTHR47505">
    <property type="entry name" value="DNA UTILIZATION PROTEIN YHGH"/>
    <property type="match status" value="1"/>
</dbReference>
<dbReference type="InterPro" id="IPR000836">
    <property type="entry name" value="PRTase_dom"/>
</dbReference>
<dbReference type="Gene3D" id="3.40.50.2020">
    <property type="match status" value="1"/>
</dbReference>
<sequence>MEFDLLTQLLSQFGRLWHLLLPSPCLWCSLPVHSSGCQLCTYCQQALPQLPYQLCHFNLLWLPQVARGLKKPHFDALLSLGYYRQPYQHWLQRWKFQQDYGAAQLLQQQFAALLTLYKAQCPQLPEAIVYVPMHPARQRKRGFNQAELLAQTAAATLGIPLLPLLQRPEKQKAQVGLSRKQRQANLRHAFTLHPELTVPAHLALVDDVVTTGATANELCRLLRRHGAKQISLWTIAVTLAD</sequence>
<evidence type="ECO:0000313" key="2">
    <source>
        <dbReference type="EMBL" id="SEI04788.1"/>
    </source>
</evidence>
<keyword evidence="3" id="KW-1185">Reference proteome</keyword>
<evidence type="ECO:0000313" key="3">
    <source>
        <dbReference type="Proteomes" id="UP000199371"/>
    </source>
</evidence>
<dbReference type="EMBL" id="FNXF01000013">
    <property type="protein sequence ID" value="SEI04788.1"/>
    <property type="molecule type" value="Genomic_DNA"/>
</dbReference>
<reference evidence="3" key="1">
    <citation type="submission" date="2016-10" db="EMBL/GenBank/DDBJ databases">
        <authorList>
            <person name="Varghese N."/>
            <person name="Submissions S."/>
        </authorList>
    </citation>
    <scope>NUCLEOTIDE SEQUENCE [LARGE SCALE GENOMIC DNA]</scope>
    <source>
        <strain evidence="3">DSM 17616</strain>
    </source>
</reference>
<dbReference type="CDD" id="cd06223">
    <property type="entry name" value="PRTases_typeI"/>
    <property type="match status" value="1"/>
</dbReference>
<dbReference type="AlphaFoldDB" id="A0A1H6MS49"/>
<evidence type="ECO:0000256" key="1">
    <source>
        <dbReference type="ARBA" id="ARBA00008007"/>
    </source>
</evidence>
<dbReference type="PANTHER" id="PTHR47505:SF1">
    <property type="entry name" value="DNA UTILIZATION PROTEIN YHGH"/>
    <property type="match status" value="1"/>
</dbReference>
<dbReference type="InterPro" id="IPR051910">
    <property type="entry name" value="ComF/GntX_DNA_util-trans"/>
</dbReference>
<dbReference type="SUPFAM" id="SSF53271">
    <property type="entry name" value="PRTase-like"/>
    <property type="match status" value="1"/>
</dbReference>
<name>A0A1H6MS49_9GAMM</name>
<proteinExistence type="inferred from homology"/>
<comment type="similarity">
    <text evidence="1">Belongs to the ComF/GntX family.</text>
</comment>
<gene>
    <name evidence="2" type="ORF">SAMN05660691_03088</name>
</gene>
<dbReference type="OrthoDB" id="9793412at2"/>
<dbReference type="Proteomes" id="UP000199371">
    <property type="component" value="Unassembled WGS sequence"/>
</dbReference>
<protein>
    <submittedName>
        <fullName evidence="2">ComF family protein</fullName>
    </submittedName>
</protein>
<organism evidence="2 3">
    <name type="scientific">Rheinheimera pacifica</name>
    <dbReference type="NCBI Taxonomy" id="173990"/>
    <lineage>
        <taxon>Bacteria</taxon>
        <taxon>Pseudomonadati</taxon>
        <taxon>Pseudomonadota</taxon>
        <taxon>Gammaproteobacteria</taxon>
        <taxon>Chromatiales</taxon>
        <taxon>Chromatiaceae</taxon>
        <taxon>Rheinheimera</taxon>
    </lineage>
</organism>
<dbReference type="STRING" id="173990.SAMN05660691_03088"/>